<comment type="caution">
    <text evidence="2">The sequence shown here is derived from an EMBL/GenBank/DDBJ whole genome shotgun (WGS) entry which is preliminary data.</text>
</comment>
<organism evidence="2 3">
    <name type="scientific">Plantactinospora sonchi</name>
    <dbReference type="NCBI Taxonomy" id="1544735"/>
    <lineage>
        <taxon>Bacteria</taxon>
        <taxon>Bacillati</taxon>
        <taxon>Actinomycetota</taxon>
        <taxon>Actinomycetes</taxon>
        <taxon>Micromonosporales</taxon>
        <taxon>Micromonosporaceae</taxon>
        <taxon>Plantactinospora</taxon>
    </lineage>
</organism>
<dbReference type="RefSeq" id="WP_331214363.1">
    <property type="nucleotide sequence ID" value="NZ_JAZGQK010000010.1"/>
</dbReference>
<dbReference type="SUPFAM" id="SSF51306">
    <property type="entry name" value="LexA/Signal peptidase"/>
    <property type="match status" value="1"/>
</dbReference>
<dbReference type="Proteomes" id="UP001332243">
    <property type="component" value="Unassembled WGS sequence"/>
</dbReference>
<keyword evidence="3" id="KW-1185">Reference proteome</keyword>
<name>A0ABU7RRU9_9ACTN</name>
<reference evidence="2 3" key="1">
    <citation type="submission" date="2024-01" db="EMBL/GenBank/DDBJ databases">
        <title>Genome insights into Plantactinospora sonchi sp. nov.</title>
        <authorList>
            <person name="Wang L."/>
        </authorList>
    </citation>
    <scope>NUCLEOTIDE SEQUENCE [LARGE SCALE GENOMIC DNA]</scope>
    <source>
        <strain evidence="2 3">NEAU-QY2</strain>
    </source>
</reference>
<sequence length="289" mass="29625">MNAAPAGFVELVRAAVAAGRPARVPVTGTSMLPALPAGVVLVETANWDELRPGDVVAFEYERNLAVRRLVAHLGDRLLTAGDNLPLYDPPVPRHALVGRVSGVPDEPPRGLSGGLKGWGGRRPVAPPRGVTLWLAGAAARSVDERDHPAPETGVVDGVLRVRHLAGGTLDPDRLARAVHALPGTTIGISATAVRGVAGLRTGLVEPEPRPPARLDIVLGCGYGLPSPSARPGPVLPPDAVRHHLRVGPPLCDIPAPVAVRAVLAAFGVGVPYALAAAAGARVAVPVGAR</sequence>
<evidence type="ECO:0000313" key="3">
    <source>
        <dbReference type="Proteomes" id="UP001332243"/>
    </source>
</evidence>
<dbReference type="CDD" id="cd06462">
    <property type="entry name" value="Peptidase_S24_S26"/>
    <property type="match status" value="1"/>
</dbReference>
<evidence type="ECO:0000313" key="2">
    <source>
        <dbReference type="EMBL" id="MEE6259231.1"/>
    </source>
</evidence>
<gene>
    <name evidence="2" type="ORF">V1633_12115</name>
</gene>
<evidence type="ECO:0000256" key="1">
    <source>
        <dbReference type="SAM" id="MobiDB-lite"/>
    </source>
</evidence>
<accession>A0ABU7RRU9</accession>
<feature type="compositionally biased region" description="Gly residues" evidence="1">
    <location>
        <begin position="111"/>
        <end position="120"/>
    </location>
</feature>
<proteinExistence type="predicted"/>
<dbReference type="InterPro" id="IPR036286">
    <property type="entry name" value="LexA/Signal_pep-like_sf"/>
</dbReference>
<feature type="region of interest" description="Disordered" evidence="1">
    <location>
        <begin position="100"/>
        <end position="120"/>
    </location>
</feature>
<protein>
    <submittedName>
        <fullName evidence="2">S24/S26 family peptidase</fullName>
    </submittedName>
</protein>
<dbReference type="EMBL" id="JAZGQK010000010">
    <property type="protein sequence ID" value="MEE6259231.1"/>
    <property type="molecule type" value="Genomic_DNA"/>
</dbReference>